<feature type="coiled-coil region" evidence="1">
    <location>
        <begin position="70"/>
        <end position="118"/>
    </location>
</feature>
<gene>
    <name evidence="2" type="ORF">J0X19_01585</name>
</gene>
<name>A0A939ESC5_9BACT</name>
<dbReference type="EMBL" id="JAFLQZ010000001">
    <property type="protein sequence ID" value="MBO0356625.1"/>
    <property type="molecule type" value="Genomic_DNA"/>
</dbReference>
<accession>A0A939ESC5</accession>
<evidence type="ECO:0000313" key="2">
    <source>
        <dbReference type="EMBL" id="MBO0356625.1"/>
    </source>
</evidence>
<organism evidence="2 3">
    <name type="scientific">Hymenobacter telluris</name>
    <dbReference type="NCBI Taxonomy" id="2816474"/>
    <lineage>
        <taxon>Bacteria</taxon>
        <taxon>Pseudomonadati</taxon>
        <taxon>Bacteroidota</taxon>
        <taxon>Cytophagia</taxon>
        <taxon>Cytophagales</taxon>
        <taxon>Hymenobacteraceae</taxon>
        <taxon>Hymenobacter</taxon>
    </lineage>
</organism>
<comment type="caution">
    <text evidence="2">The sequence shown here is derived from an EMBL/GenBank/DDBJ whole genome shotgun (WGS) entry which is preliminary data.</text>
</comment>
<evidence type="ECO:0000313" key="3">
    <source>
        <dbReference type="Proteomes" id="UP000664144"/>
    </source>
</evidence>
<reference evidence="2" key="1">
    <citation type="submission" date="2021-03" db="EMBL/GenBank/DDBJ databases">
        <authorList>
            <person name="Kim M.K."/>
        </authorList>
    </citation>
    <scope>NUCLEOTIDE SEQUENCE</scope>
    <source>
        <strain evidence="2">BT186</strain>
    </source>
</reference>
<keyword evidence="3" id="KW-1185">Reference proteome</keyword>
<sequence length="148" mass="16558">MAPDNSEILALLADLLRATDRQTETTTRAIGELRTEMRQTAQETNARFEAIFDRFATAVADGFIRMEKKIDGVKDEVAGVKQEVADLKKEVAGVKDEVAGVKQEVTELRHDVQQIDQRLARVEVTQPTVVDVIRRLEVLENIVLNKAS</sequence>
<dbReference type="RefSeq" id="WP_206980125.1">
    <property type="nucleotide sequence ID" value="NZ_JAFLQZ010000001.1"/>
</dbReference>
<keyword evidence="1" id="KW-0175">Coiled coil</keyword>
<proteinExistence type="predicted"/>
<evidence type="ECO:0000256" key="1">
    <source>
        <dbReference type="SAM" id="Coils"/>
    </source>
</evidence>
<dbReference type="Proteomes" id="UP000664144">
    <property type="component" value="Unassembled WGS sequence"/>
</dbReference>
<dbReference type="AlphaFoldDB" id="A0A939ESC5"/>
<dbReference type="Gene3D" id="1.20.5.170">
    <property type="match status" value="1"/>
</dbReference>
<protein>
    <submittedName>
        <fullName evidence="2">Uncharacterized protein</fullName>
    </submittedName>
</protein>